<sequence length="189" mass="20923">MPASKIMLIRHSEKPGKDPAQLPPVIRGVAPDGTKSKDSLSVRGWQRAGALVRFFDPLPEKTEPESAIARPSALFACKALPTNSSLRPQQTLWPLSDFLKVPVNVDFAEGEEQGLVEVARGKEGVVLISWKHNKLPTIANLILGDTTTAPQKWPIDHFSTVWVFDRGDQGWSFRQVPQRLLAEDPETVI</sequence>
<evidence type="ECO:0000256" key="1">
    <source>
        <dbReference type="SAM" id="MobiDB-lite"/>
    </source>
</evidence>
<name>B2IHJ3_BEII9</name>
<feature type="region of interest" description="Disordered" evidence="1">
    <location>
        <begin position="11"/>
        <end position="39"/>
    </location>
</feature>
<gene>
    <name evidence="2" type="ordered locus">Bind_0864</name>
</gene>
<dbReference type="STRING" id="395963.Bind_0864"/>
<evidence type="ECO:0000313" key="2">
    <source>
        <dbReference type="EMBL" id="ACB94514.1"/>
    </source>
</evidence>
<evidence type="ECO:0008006" key="4">
    <source>
        <dbReference type="Google" id="ProtNLM"/>
    </source>
</evidence>
<dbReference type="EMBL" id="CP001016">
    <property type="protein sequence ID" value="ACB94514.1"/>
    <property type="molecule type" value="Genomic_DNA"/>
</dbReference>
<dbReference type="OrthoDB" id="8448116at2"/>
<protein>
    <recommendedName>
        <fullName evidence="4">Phosphoglycerate mutase</fullName>
    </recommendedName>
</protein>
<dbReference type="KEGG" id="bid:Bind_0864"/>
<dbReference type="RefSeq" id="WP_012383871.1">
    <property type="nucleotide sequence ID" value="NC_010581.1"/>
</dbReference>
<keyword evidence="3" id="KW-1185">Reference proteome</keyword>
<organism evidence="2 3">
    <name type="scientific">Beijerinckia indica subsp. indica (strain ATCC 9039 / DSM 1715 / NCIMB 8712)</name>
    <dbReference type="NCBI Taxonomy" id="395963"/>
    <lineage>
        <taxon>Bacteria</taxon>
        <taxon>Pseudomonadati</taxon>
        <taxon>Pseudomonadota</taxon>
        <taxon>Alphaproteobacteria</taxon>
        <taxon>Hyphomicrobiales</taxon>
        <taxon>Beijerinckiaceae</taxon>
        <taxon>Beijerinckia</taxon>
    </lineage>
</organism>
<accession>B2IHJ3</accession>
<evidence type="ECO:0000313" key="3">
    <source>
        <dbReference type="Proteomes" id="UP000001695"/>
    </source>
</evidence>
<proteinExistence type="predicted"/>
<dbReference type="HOGENOM" id="CLU_085795_0_0_5"/>
<dbReference type="eggNOG" id="COG0406">
    <property type="taxonomic scope" value="Bacteria"/>
</dbReference>
<dbReference type="Proteomes" id="UP000001695">
    <property type="component" value="Chromosome"/>
</dbReference>
<dbReference type="AlphaFoldDB" id="B2IHJ3"/>
<reference evidence="3" key="1">
    <citation type="submission" date="2008-03" db="EMBL/GenBank/DDBJ databases">
        <title>Complete sequence of chromosome of Beijerinckia indica subsp. indica ATCC 9039.</title>
        <authorList>
            <consortium name="US DOE Joint Genome Institute"/>
            <person name="Copeland A."/>
            <person name="Lucas S."/>
            <person name="Lapidus A."/>
            <person name="Glavina del Rio T."/>
            <person name="Dalin E."/>
            <person name="Tice H."/>
            <person name="Bruce D."/>
            <person name="Goodwin L."/>
            <person name="Pitluck S."/>
            <person name="LaButti K."/>
            <person name="Schmutz J."/>
            <person name="Larimer F."/>
            <person name="Land M."/>
            <person name="Hauser L."/>
            <person name="Kyrpides N."/>
            <person name="Mikhailova N."/>
            <person name="Dunfield P.F."/>
            <person name="Dedysh S.N."/>
            <person name="Liesack W."/>
            <person name="Saw J.H."/>
            <person name="Alam M."/>
            <person name="Chen Y."/>
            <person name="Murrell J.C."/>
            <person name="Richardson P."/>
        </authorList>
    </citation>
    <scope>NUCLEOTIDE SEQUENCE [LARGE SCALE GENOMIC DNA]</scope>
    <source>
        <strain evidence="3">ATCC 9039 / DSM 1715 / NCIMB 8712</strain>
    </source>
</reference>
<reference evidence="2 3" key="2">
    <citation type="journal article" date="2010" name="J. Bacteriol.">
        <title>Complete genome sequence of Beijerinckia indica subsp. indica.</title>
        <authorList>
            <person name="Tamas I."/>
            <person name="Dedysh S.N."/>
            <person name="Liesack W."/>
            <person name="Stott M.B."/>
            <person name="Alam M."/>
            <person name="Murrell J.C."/>
            <person name="Dunfield P.F."/>
        </authorList>
    </citation>
    <scope>NUCLEOTIDE SEQUENCE [LARGE SCALE GENOMIC DNA]</scope>
    <source>
        <strain evidence="3">ATCC 9039 / DSM 1715 / NCIMB 8712</strain>
    </source>
</reference>